<evidence type="ECO:0000259" key="2">
    <source>
        <dbReference type="Pfam" id="PF13098"/>
    </source>
</evidence>
<dbReference type="PANTHER" id="PTHR35272:SF3">
    <property type="entry name" value="THIOL:DISULFIDE INTERCHANGE PROTEIN DSBC"/>
    <property type="match status" value="1"/>
</dbReference>
<dbReference type="AlphaFoldDB" id="A0A0H3FKA5"/>
<dbReference type="InterPro" id="IPR012336">
    <property type="entry name" value="Thioredoxin-like_fold"/>
</dbReference>
<sequence precursor="true">MKSYLMLFLIILCFPFAAASDELSPEQSVQEITAKLSELSPITWPATPEKYHLVIFIDNQCSYCTDVVKRVQQYTDAGLTMSFLTVAPPAIKQQVIGDMARVWCSVSPRESLRKAMTGFLPDNDATPECVRRVMAQSALAERVGIQVSPVMVVVQDKPVVFLGNASPSEILKALEQ</sequence>
<dbReference type="Gene3D" id="3.40.30.10">
    <property type="entry name" value="Glutaredoxin"/>
    <property type="match status" value="1"/>
</dbReference>
<evidence type="ECO:0000313" key="4">
    <source>
        <dbReference type="Proteomes" id="UP000007257"/>
    </source>
</evidence>
<dbReference type="GeneID" id="95420308"/>
<feature type="signal peptide" evidence="1">
    <location>
        <begin position="1"/>
        <end position="19"/>
    </location>
</feature>
<dbReference type="EMBL" id="CP002507">
    <property type="protein sequence ID" value="ADW76736.1"/>
    <property type="molecule type" value="Genomic_DNA"/>
</dbReference>
<dbReference type="Proteomes" id="UP000007257">
    <property type="component" value="Plasmid pRAHAQ02"/>
</dbReference>
<dbReference type="PANTHER" id="PTHR35272">
    <property type="entry name" value="THIOL:DISULFIDE INTERCHANGE PROTEIN DSBC-RELATED"/>
    <property type="match status" value="1"/>
</dbReference>
<protein>
    <recommendedName>
        <fullName evidence="2">Thioredoxin-like fold domain-containing protein</fullName>
    </recommendedName>
</protein>
<feature type="domain" description="Thioredoxin-like fold" evidence="2">
    <location>
        <begin position="49"/>
        <end position="173"/>
    </location>
</feature>
<geneLocation type="plasmid" evidence="3 4">
    <name>pRAHAQ02</name>
</geneLocation>
<name>A0A0H3FKA5_RAHSY</name>
<dbReference type="HOGENOM" id="CLU_124887_0_0_6"/>
<dbReference type="InterPro" id="IPR051470">
    <property type="entry name" value="Thiol:disulfide_interchange"/>
</dbReference>
<reference evidence="4" key="1">
    <citation type="submission" date="2011-01" db="EMBL/GenBank/DDBJ databases">
        <title>Complete sequence of plasmid2 of Rahnella sp. Y9602.</title>
        <authorList>
            <consortium name="US DOE Joint Genome Institute"/>
            <person name="Lucas S."/>
            <person name="Copeland A."/>
            <person name="Lapidus A."/>
            <person name="Cheng J.-F."/>
            <person name="Goodwin L."/>
            <person name="Pitluck S."/>
            <person name="Lu M."/>
            <person name="Detter J.C."/>
            <person name="Han C."/>
            <person name="Tapia R."/>
            <person name="Land M."/>
            <person name="Hauser L."/>
            <person name="Kyrpides N."/>
            <person name="Ivanova N."/>
            <person name="Ovchinnikova G."/>
            <person name="Pagani I."/>
            <person name="Sobecky P.A."/>
            <person name="Martinez R.J."/>
            <person name="Woyke T."/>
        </authorList>
    </citation>
    <scope>NUCLEOTIDE SEQUENCE [LARGE SCALE GENOMIC DNA]</scope>
    <source>
        <strain evidence="4">Y9602</strain>
        <plasmid evidence="4">pRAHAQ02</plasmid>
    </source>
</reference>
<dbReference type="OrthoDB" id="6564016at2"/>
<organism evidence="3 4">
    <name type="scientific">Rahnella sp. (strain Y9602)</name>
    <dbReference type="NCBI Taxonomy" id="2703885"/>
    <lineage>
        <taxon>Bacteria</taxon>
        <taxon>Pseudomonadati</taxon>
        <taxon>Pseudomonadota</taxon>
        <taxon>Gammaproteobacteria</taxon>
        <taxon>Enterobacterales</taxon>
        <taxon>Yersiniaceae</taxon>
        <taxon>Rahnella</taxon>
    </lineage>
</organism>
<dbReference type="RefSeq" id="WP_013578412.1">
    <property type="nucleotide sequence ID" value="NC_015063.1"/>
</dbReference>
<dbReference type="Pfam" id="PF13098">
    <property type="entry name" value="Thioredoxin_2"/>
    <property type="match status" value="1"/>
</dbReference>
<keyword evidence="1" id="KW-0732">Signal</keyword>
<feature type="chain" id="PRO_5002609174" description="Thioredoxin-like fold domain-containing protein" evidence="1">
    <location>
        <begin position="20"/>
        <end position="176"/>
    </location>
</feature>
<dbReference type="KEGG" id="rah:Rahaq_5175"/>
<evidence type="ECO:0000256" key="1">
    <source>
        <dbReference type="SAM" id="SignalP"/>
    </source>
</evidence>
<proteinExistence type="predicted"/>
<dbReference type="SUPFAM" id="SSF52833">
    <property type="entry name" value="Thioredoxin-like"/>
    <property type="match status" value="1"/>
</dbReference>
<reference evidence="3 4" key="2">
    <citation type="journal article" date="2012" name="J. Bacteriol.">
        <title>Complete Genome Sequence of Rahnella sp. Strain Y9602, a Gammaproteobacterium Isolate from Metal- and Radionuclide-Contaminated Soil.</title>
        <authorList>
            <person name="Martinez R.J."/>
            <person name="Bruce D."/>
            <person name="Detter C."/>
            <person name="Goodwin L.A."/>
            <person name="Han J."/>
            <person name="Han C.S."/>
            <person name="Held B."/>
            <person name="Land M.L."/>
            <person name="Mikhailova N."/>
            <person name="Nolan M."/>
            <person name="Pennacchio L."/>
            <person name="Pitluck S."/>
            <person name="Tapia R."/>
            <person name="Woyke T."/>
            <person name="Sobecky P.A."/>
        </authorList>
    </citation>
    <scope>NUCLEOTIDE SEQUENCE [LARGE SCALE GENOMIC DNA]</scope>
    <source>
        <strain evidence="3 4">Y9602</strain>
        <plasmid evidence="3 4">pRAHAQ02</plasmid>
    </source>
</reference>
<accession>A0A0H3FKA5</accession>
<keyword evidence="3" id="KW-0614">Plasmid</keyword>
<dbReference type="InterPro" id="IPR036249">
    <property type="entry name" value="Thioredoxin-like_sf"/>
</dbReference>
<gene>
    <name evidence="3" type="ordered locus">Rahaq_5175</name>
</gene>
<evidence type="ECO:0000313" key="3">
    <source>
        <dbReference type="EMBL" id="ADW76736.1"/>
    </source>
</evidence>